<dbReference type="InterPro" id="IPR002938">
    <property type="entry name" value="FAD-bd"/>
</dbReference>
<dbReference type="PRINTS" id="PR00420">
    <property type="entry name" value="RNGMNOXGNASE"/>
</dbReference>
<dbReference type="RefSeq" id="WP_202907589.1">
    <property type="nucleotide sequence ID" value="NZ_CP042912.1"/>
</dbReference>
<dbReference type="SUPFAM" id="SSF51905">
    <property type="entry name" value="FAD/NAD(P)-binding domain"/>
    <property type="match status" value="1"/>
</dbReference>
<dbReference type="PANTHER" id="PTHR46028">
    <property type="entry name" value="KYNURENINE 3-MONOOXYGENASE"/>
    <property type="match status" value="1"/>
</dbReference>
<keyword evidence="6 9" id="KW-0560">Oxidoreductase</keyword>
<comment type="catalytic activity">
    <reaction evidence="8 9">
        <text>L-kynurenine + NADPH + O2 + H(+) = 3-hydroxy-L-kynurenine + NADP(+) + H2O</text>
        <dbReference type="Rhea" id="RHEA:20545"/>
        <dbReference type="ChEBI" id="CHEBI:15377"/>
        <dbReference type="ChEBI" id="CHEBI:15378"/>
        <dbReference type="ChEBI" id="CHEBI:15379"/>
        <dbReference type="ChEBI" id="CHEBI:57783"/>
        <dbReference type="ChEBI" id="CHEBI:57959"/>
        <dbReference type="ChEBI" id="CHEBI:58125"/>
        <dbReference type="ChEBI" id="CHEBI:58349"/>
        <dbReference type="EC" id="1.14.13.9"/>
    </reaction>
</comment>
<dbReference type="EMBL" id="CP042912">
    <property type="protein sequence ID" value="QEG23660.1"/>
    <property type="molecule type" value="Genomic_DNA"/>
</dbReference>
<dbReference type="GO" id="GO:0006569">
    <property type="term" value="P:L-tryptophan catabolic process"/>
    <property type="evidence" value="ECO:0007669"/>
    <property type="project" value="UniProtKB-UniRule"/>
</dbReference>
<dbReference type="HAMAP" id="MF_01971">
    <property type="entry name" value="Kynurenine_monooxygenase"/>
    <property type="match status" value="1"/>
</dbReference>
<dbReference type="InterPro" id="IPR036188">
    <property type="entry name" value="FAD/NAD-bd_sf"/>
</dbReference>
<evidence type="ECO:0000313" key="11">
    <source>
        <dbReference type="EMBL" id="QEG23660.1"/>
    </source>
</evidence>
<sequence length="449" mass="49801">MVREKKIVIVGAGLVGSLLGVMLGKRGYEVDLFERRSDERNRGVASGRSINLALSSRGIKALQDAGLYEKVKPLLIPMCGRMLHQQDGSMQFSPYGQREHEVIYSVPRGELNNLMVNEAVVAEPVHVHFDQKCAGIDFENRVAKFESTVDGSTTERSFDLVIGADGAGSRVRRDLIAATGGESTSEFLEHDYKELEIPAGVDGAYQIEKEALHIWPRGGFMLIALPNLDGSFTVTLFLHKEGEPSFQSLDSVDAVKAFFETHFPSAIPLMPELEQDYANNPTGILGTVRCSPWHHTDCGLILGDASHAIVPFHGQGMNSGFEDCSELLRLLNEYDEDWAAVLPEFSALRKPNADAIADMAIENHTTMQKSVIDPKFHLKKAIGFELEKRFPETFIPRYSLVMFHNLPYAEAKRQGVVQEEILNQLVDGVDELASIDFDLAERLVKAKLT</sequence>
<dbReference type="FunFam" id="3.50.50.60:FF:000185">
    <property type="entry name" value="Kynurenine 3-monooxygenase"/>
    <property type="match status" value="1"/>
</dbReference>
<keyword evidence="2 9" id="KW-0285">Flavoprotein</keyword>
<evidence type="ECO:0000256" key="3">
    <source>
        <dbReference type="ARBA" id="ARBA00022642"/>
    </source>
</evidence>
<dbReference type="Gene3D" id="3.50.50.60">
    <property type="entry name" value="FAD/NAD(P)-binding domain"/>
    <property type="match status" value="1"/>
</dbReference>
<keyword evidence="3 9" id="KW-0662">Pyridine nucleotide biosynthesis</keyword>
<evidence type="ECO:0000256" key="2">
    <source>
        <dbReference type="ARBA" id="ARBA00022630"/>
    </source>
</evidence>
<keyword evidence="12" id="KW-1185">Reference proteome</keyword>
<evidence type="ECO:0000256" key="6">
    <source>
        <dbReference type="ARBA" id="ARBA00023002"/>
    </source>
</evidence>
<dbReference type="GO" id="GO:0004502">
    <property type="term" value="F:kynurenine 3-monooxygenase activity"/>
    <property type="evidence" value="ECO:0007669"/>
    <property type="project" value="UniProtKB-UniRule"/>
</dbReference>
<dbReference type="Proteomes" id="UP000322214">
    <property type="component" value="Chromosome"/>
</dbReference>
<dbReference type="UniPathway" id="UPA00253">
    <property type="reaction ID" value="UER00328"/>
</dbReference>
<evidence type="ECO:0000256" key="5">
    <source>
        <dbReference type="ARBA" id="ARBA00022857"/>
    </source>
</evidence>
<dbReference type="STRING" id="980251.GCA_001642875_04391"/>
<organism evidence="11 12">
    <name type="scientific">Mariniblastus fucicola</name>
    <dbReference type="NCBI Taxonomy" id="980251"/>
    <lineage>
        <taxon>Bacteria</taxon>
        <taxon>Pseudomonadati</taxon>
        <taxon>Planctomycetota</taxon>
        <taxon>Planctomycetia</taxon>
        <taxon>Pirellulales</taxon>
        <taxon>Pirellulaceae</taxon>
        <taxon>Mariniblastus</taxon>
    </lineage>
</organism>
<dbReference type="PANTHER" id="PTHR46028:SF2">
    <property type="entry name" value="KYNURENINE 3-MONOOXYGENASE"/>
    <property type="match status" value="1"/>
</dbReference>
<dbReference type="InterPro" id="IPR027545">
    <property type="entry name" value="Kynurenine_monooxygenase"/>
</dbReference>
<dbReference type="AlphaFoldDB" id="A0A5B9PEQ9"/>
<accession>A0A5B9PEQ9</accession>
<proteinExistence type="inferred from homology"/>
<comment type="pathway">
    <text evidence="9">Cofactor biosynthesis; NAD(+) biosynthesis; quinolinate from L-kynurenine: step 1/3.</text>
</comment>
<dbReference type="EC" id="1.14.13.9" evidence="9"/>
<comment type="cofactor">
    <cofactor evidence="1 9">
        <name>FAD</name>
        <dbReference type="ChEBI" id="CHEBI:57692"/>
    </cofactor>
</comment>
<keyword evidence="4 9" id="KW-0274">FAD</keyword>
<name>A0A5B9PEQ9_9BACT</name>
<evidence type="ECO:0000256" key="9">
    <source>
        <dbReference type="HAMAP-Rule" id="MF_01971"/>
    </source>
</evidence>
<feature type="domain" description="FAD-binding" evidence="10">
    <location>
        <begin position="6"/>
        <end position="356"/>
    </location>
</feature>
<comment type="function">
    <text evidence="9">Catalyzes the hydroxylation of L-kynurenine (L-Kyn) to form 3-hydroxy-L-kynurenine (L-3OHKyn). Required for synthesis of quinolinic acid.</text>
</comment>
<comment type="similarity">
    <text evidence="9">Belongs to the aromatic-ring hydroxylase family. KMO subfamily.</text>
</comment>
<reference evidence="11 12" key="1">
    <citation type="submission" date="2019-08" db="EMBL/GenBank/DDBJ databases">
        <title>Deep-cultivation of Planctomycetes and their phenomic and genomic characterization uncovers novel biology.</title>
        <authorList>
            <person name="Wiegand S."/>
            <person name="Jogler M."/>
            <person name="Boedeker C."/>
            <person name="Pinto D."/>
            <person name="Vollmers J."/>
            <person name="Rivas-Marin E."/>
            <person name="Kohn T."/>
            <person name="Peeters S.H."/>
            <person name="Heuer A."/>
            <person name="Rast P."/>
            <person name="Oberbeckmann S."/>
            <person name="Bunk B."/>
            <person name="Jeske O."/>
            <person name="Meyerdierks A."/>
            <person name="Storesund J.E."/>
            <person name="Kallscheuer N."/>
            <person name="Luecker S."/>
            <person name="Lage O.M."/>
            <person name="Pohl T."/>
            <person name="Merkel B.J."/>
            <person name="Hornburger P."/>
            <person name="Mueller R.-W."/>
            <person name="Bruemmer F."/>
            <person name="Labrenz M."/>
            <person name="Spormann A.M."/>
            <person name="Op den Camp H."/>
            <person name="Overmann J."/>
            <person name="Amann R."/>
            <person name="Jetten M.S.M."/>
            <person name="Mascher T."/>
            <person name="Medema M.H."/>
            <person name="Devos D.P."/>
            <person name="Kaster A.-K."/>
            <person name="Ovreas L."/>
            <person name="Rohde M."/>
            <person name="Galperin M.Y."/>
            <person name="Jogler C."/>
        </authorList>
    </citation>
    <scope>NUCLEOTIDE SEQUENCE [LARGE SCALE GENOMIC DNA]</scope>
    <source>
        <strain evidence="11 12">FC18</strain>
    </source>
</reference>
<keyword evidence="7 9" id="KW-0503">Monooxygenase</keyword>
<dbReference type="KEGG" id="mff:MFFC18_35610"/>
<evidence type="ECO:0000256" key="4">
    <source>
        <dbReference type="ARBA" id="ARBA00022827"/>
    </source>
</evidence>
<evidence type="ECO:0000256" key="8">
    <source>
        <dbReference type="ARBA" id="ARBA00047818"/>
    </source>
</evidence>
<dbReference type="GO" id="GO:0043420">
    <property type="term" value="P:anthranilate metabolic process"/>
    <property type="evidence" value="ECO:0007669"/>
    <property type="project" value="UniProtKB-UniRule"/>
</dbReference>
<evidence type="ECO:0000256" key="1">
    <source>
        <dbReference type="ARBA" id="ARBA00001974"/>
    </source>
</evidence>
<evidence type="ECO:0000313" key="12">
    <source>
        <dbReference type="Proteomes" id="UP000322214"/>
    </source>
</evidence>
<dbReference type="GO" id="GO:0009435">
    <property type="term" value="P:NAD+ biosynthetic process"/>
    <property type="evidence" value="ECO:0007669"/>
    <property type="project" value="UniProtKB-UniPathway"/>
</dbReference>
<dbReference type="Pfam" id="PF01494">
    <property type="entry name" value="FAD_binding_3"/>
    <property type="match status" value="1"/>
</dbReference>
<protein>
    <recommendedName>
        <fullName evidence="9">Kynurenine 3-monooxygenase</fullName>
        <ecNumber evidence="9">1.14.13.9</ecNumber>
    </recommendedName>
    <alternativeName>
        <fullName evidence="9">Kynurenine 3-hydroxylase</fullName>
    </alternativeName>
</protein>
<dbReference type="GO" id="GO:0071949">
    <property type="term" value="F:FAD binding"/>
    <property type="evidence" value="ECO:0007669"/>
    <property type="project" value="InterPro"/>
</dbReference>
<evidence type="ECO:0000259" key="10">
    <source>
        <dbReference type="Pfam" id="PF01494"/>
    </source>
</evidence>
<keyword evidence="5 9" id="KW-0521">NADP</keyword>
<dbReference type="GO" id="GO:0019805">
    <property type="term" value="P:quinolinate biosynthetic process"/>
    <property type="evidence" value="ECO:0007669"/>
    <property type="project" value="UniProtKB-UniRule"/>
</dbReference>
<gene>
    <name evidence="9 11" type="primary">kmo</name>
    <name evidence="11" type="ORF">MFFC18_35610</name>
</gene>
<evidence type="ECO:0000256" key="7">
    <source>
        <dbReference type="ARBA" id="ARBA00023033"/>
    </source>
</evidence>
<dbReference type="GO" id="GO:0070189">
    <property type="term" value="P:kynurenine metabolic process"/>
    <property type="evidence" value="ECO:0007669"/>
    <property type="project" value="TreeGrafter"/>
</dbReference>